<sequence>MINAKTPIQWGRISIALFLMLLVFTNTLAQQTSEPNFRRLLQTSQLREDFQTFRSTLTENHPDLYRYRPRESIDRLLDSCQKSIVAPMNLIAFGNLIRFAVSAIECGHTSGSLPGELMEQYASSVAMFPLKLWFAGGRAFVLCSKEANAPVGSEILSIDGEPIEQIRQKLFSYLPSDGKIQTKKNATLNNDAFQFLYNFVYGEKIHFRTRLAMSDGQVRDITLLATKFENTQCPAYKTGNNTKPLEFSLSDNTRALLTIRTFSKDRISNAGQDFPVFLDSIFNQLEQREIRHLVIDLRGNGGGDDIYGALLYSYLTNETFRYFSVLQSKSKPLMTSDDHPGLAIQQPANINFKKKVYVLTDGRTFSTAADFCAIVRSNARGVFVGEETGGSYEGNNSGGTVRVNLPHSGIRLAVPTVRYSNAVKPGTEPGRGIIPDYAVIPSILDMLAEKDVQLEKALEIAHRE</sequence>
<dbReference type="EMBL" id="CP112998">
    <property type="protein sequence ID" value="WAC09254.1"/>
    <property type="molecule type" value="Genomic_DNA"/>
</dbReference>
<organism evidence="2 3">
    <name type="scientific">Dyadobacter pollutisoli</name>
    <dbReference type="NCBI Taxonomy" id="2910158"/>
    <lineage>
        <taxon>Bacteria</taxon>
        <taxon>Pseudomonadati</taxon>
        <taxon>Bacteroidota</taxon>
        <taxon>Cytophagia</taxon>
        <taxon>Cytophagales</taxon>
        <taxon>Spirosomataceae</taxon>
        <taxon>Dyadobacter</taxon>
    </lineage>
</organism>
<evidence type="ECO:0000313" key="3">
    <source>
        <dbReference type="Proteomes" id="UP001164653"/>
    </source>
</evidence>
<dbReference type="GO" id="GO:0004175">
    <property type="term" value="F:endopeptidase activity"/>
    <property type="evidence" value="ECO:0007669"/>
    <property type="project" value="TreeGrafter"/>
</dbReference>
<dbReference type="GO" id="GO:0008236">
    <property type="term" value="F:serine-type peptidase activity"/>
    <property type="evidence" value="ECO:0007669"/>
    <property type="project" value="InterPro"/>
</dbReference>
<dbReference type="Proteomes" id="UP001164653">
    <property type="component" value="Chromosome"/>
</dbReference>
<dbReference type="Pfam" id="PF03572">
    <property type="entry name" value="Peptidase_S41"/>
    <property type="match status" value="1"/>
</dbReference>
<accession>A0A9E8SIL0</accession>
<dbReference type="Gene3D" id="3.90.226.10">
    <property type="entry name" value="2-enoyl-CoA Hydratase, Chain A, domain 1"/>
    <property type="match status" value="1"/>
</dbReference>
<dbReference type="AlphaFoldDB" id="A0A9E8SIL0"/>
<dbReference type="InterPro" id="IPR029045">
    <property type="entry name" value="ClpP/crotonase-like_dom_sf"/>
</dbReference>
<gene>
    <name evidence="2" type="ORF">ON006_15990</name>
</gene>
<dbReference type="InterPro" id="IPR005151">
    <property type="entry name" value="Tail-specific_protease"/>
</dbReference>
<dbReference type="RefSeq" id="WP_244822919.1">
    <property type="nucleotide sequence ID" value="NZ_CP112998.1"/>
</dbReference>
<keyword evidence="3" id="KW-1185">Reference proteome</keyword>
<dbReference type="SUPFAM" id="SSF52096">
    <property type="entry name" value="ClpP/crotonase"/>
    <property type="match status" value="1"/>
</dbReference>
<protein>
    <submittedName>
        <fullName evidence="2">S41 family peptidase</fullName>
    </submittedName>
</protein>
<dbReference type="PANTHER" id="PTHR32060:SF22">
    <property type="entry name" value="CARBOXYL-TERMINAL-PROCESSING PEPTIDASE 3, CHLOROPLASTIC"/>
    <property type="match status" value="1"/>
</dbReference>
<dbReference type="SMART" id="SM00245">
    <property type="entry name" value="TSPc"/>
    <property type="match status" value="1"/>
</dbReference>
<dbReference type="KEGG" id="dpf:ON006_15990"/>
<dbReference type="PANTHER" id="PTHR32060">
    <property type="entry name" value="TAIL-SPECIFIC PROTEASE"/>
    <property type="match status" value="1"/>
</dbReference>
<feature type="domain" description="Tail specific protease" evidence="1">
    <location>
        <begin position="216"/>
        <end position="440"/>
    </location>
</feature>
<name>A0A9E8SIL0_9BACT</name>
<proteinExistence type="predicted"/>
<evidence type="ECO:0000313" key="2">
    <source>
        <dbReference type="EMBL" id="WAC09254.1"/>
    </source>
</evidence>
<dbReference type="GO" id="GO:0006508">
    <property type="term" value="P:proteolysis"/>
    <property type="evidence" value="ECO:0007669"/>
    <property type="project" value="InterPro"/>
</dbReference>
<reference evidence="2" key="1">
    <citation type="submission" date="2022-11" db="EMBL/GenBank/DDBJ databases">
        <title>Dyadobacter pollutisoli sp. nov., isolated from plastic dumped soil.</title>
        <authorList>
            <person name="Kim J.M."/>
            <person name="Kim K.R."/>
            <person name="Lee J.K."/>
            <person name="Hao L."/>
            <person name="Jeon C.O."/>
        </authorList>
    </citation>
    <scope>NUCLEOTIDE SEQUENCE</scope>
    <source>
        <strain evidence="2">U1</strain>
    </source>
</reference>
<evidence type="ECO:0000259" key="1">
    <source>
        <dbReference type="SMART" id="SM00245"/>
    </source>
</evidence>